<dbReference type="PANTHER" id="PTHR43570">
    <property type="entry name" value="ALDEHYDE DEHYDROGENASE"/>
    <property type="match status" value="1"/>
</dbReference>
<dbReference type="RefSeq" id="WP_059632869.1">
    <property type="nucleotide sequence ID" value="NZ_LOTK01000001.1"/>
</dbReference>
<dbReference type="EMBL" id="LOTN01000024">
    <property type="protein sequence ID" value="KUZ91532.1"/>
    <property type="molecule type" value="Genomic_DNA"/>
</dbReference>
<dbReference type="InterPro" id="IPR016161">
    <property type="entry name" value="Ald_DH/histidinol_DH"/>
</dbReference>
<proteinExistence type="inferred from homology"/>
<reference evidence="5 6" key="1">
    <citation type="submission" date="2015-11" db="EMBL/GenBank/DDBJ databases">
        <title>Expanding the genomic diversity of Burkholderia species for the development of highly accurate diagnostics.</title>
        <authorList>
            <person name="Sahl J."/>
            <person name="Keim P."/>
            <person name="Wagner D."/>
        </authorList>
    </citation>
    <scope>NUCLEOTIDE SEQUENCE [LARGE SCALE GENOMIC DNA]</scope>
    <source>
        <strain evidence="5 6">RF32-BP4</strain>
    </source>
</reference>
<dbReference type="SUPFAM" id="SSF53720">
    <property type="entry name" value="ALDH-like"/>
    <property type="match status" value="1"/>
</dbReference>
<keyword evidence="2" id="KW-0560">Oxidoreductase</keyword>
<sequence>MRCDESVGLTRRCNNGDARRAPRPIALVKRDTRPLALYYFGHDKHEYRTLLERTHSGGVTVNDWGWHVINHDLPFGGIGTSGTGNYHGQEGFRELSHAKAVLEERRWFPIELFHPPYGKAIQRLALRLFLGRVANRLGG</sequence>
<evidence type="ECO:0000313" key="5">
    <source>
        <dbReference type="EMBL" id="KUZ91532.1"/>
    </source>
</evidence>
<dbReference type="Proteomes" id="UP000065521">
    <property type="component" value="Unassembled WGS sequence"/>
</dbReference>
<comment type="caution">
    <text evidence="5">The sequence shown here is derived from an EMBL/GenBank/DDBJ whole genome shotgun (WGS) entry which is preliminary data.</text>
</comment>
<dbReference type="InterPro" id="IPR015590">
    <property type="entry name" value="Aldehyde_DH_dom"/>
</dbReference>
<dbReference type="InterPro" id="IPR016163">
    <property type="entry name" value="Ald_DH_C"/>
</dbReference>
<gene>
    <name evidence="5" type="ORF">WI38_12295</name>
</gene>
<dbReference type="InterPro" id="IPR012394">
    <property type="entry name" value="Aldehyde_DH_NAD(P)"/>
</dbReference>
<dbReference type="Pfam" id="PF00171">
    <property type="entry name" value="Aldedh"/>
    <property type="match status" value="1"/>
</dbReference>
<evidence type="ECO:0000313" key="6">
    <source>
        <dbReference type="Proteomes" id="UP000065521"/>
    </source>
</evidence>
<protein>
    <recommendedName>
        <fullName evidence="4">Aldehyde dehydrogenase domain-containing protein</fullName>
    </recommendedName>
</protein>
<dbReference type="GO" id="GO:0005737">
    <property type="term" value="C:cytoplasm"/>
    <property type="evidence" value="ECO:0007669"/>
    <property type="project" value="TreeGrafter"/>
</dbReference>
<feature type="domain" description="Aldehyde dehydrogenase" evidence="4">
    <location>
        <begin position="35"/>
        <end position="101"/>
    </location>
</feature>
<evidence type="ECO:0000256" key="2">
    <source>
        <dbReference type="ARBA" id="ARBA00023002"/>
    </source>
</evidence>
<dbReference type="GO" id="GO:0004029">
    <property type="term" value="F:aldehyde dehydrogenase (NAD+) activity"/>
    <property type="evidence" value="ECO:0007669"/>
    <property type="project" value="TreeGrafter"/>
</dbReference>
<dbReference type="Gene3D" id="3.40.605.10">
    <property type="entry name" value="Aldehyde Dehydrogenase, Chain A, domain 1"/>
    <property type="match status" value="1"/>
</dbReference>
<dbReference type="AlphaFoldDB" id="A0A124LAU3"/>
<dbReference type="InterPro" id="IPR016162">
    <property type="entry name" value="Ald_DH_N"/>
</dbReference>
<evidence type="ECO:0000256" key="1">
    <source>
        <dbReference type="ARBA" id="ARBA00009986"/>
    </source>
</evidence>
<evidence type="ECO:0000259" key="4">
    <source>
        <dbReference type="Pfam" id="PF00171"/>
    </source>
</evidence>
<organism evidence="5 6">
    <name type="scientific">Burkholderia ubonensis</name>
    <dbReference type="NCBI Taxonomy" id="101571"/>
    <lineage>
        <taxon>Bacteria</taxon>
        <taxon>Pseudomonadati</taxon>
        <taxon>Pseudomonadota</taxon>
        <taxon>Betaproteobacteria</taxon>
        <taxon>Burkholderiales</taxon>
        <taxon>Burkholderiaceae</taxon>
        <taxon>Burkholderia</taxon>
        <taxon>Burkholderia cepacia complex</taxon>
    </lineage>
</organism>
<dbReference type="GO" id="GO:0006081">
    <property type="term" value="P:aldehyde metabolic process"/>
    <property type="evidence" value="ECO:0007669"/>
    <property type="project" value="InterPro"/>
</dbReference>
<dbReference type="PANTHER" id="PTHR43570:SF20">
    <property type="entry name" value="ALDEHYDE DEHYDROGENASE ALDX-RELATED"/>
    <property type="match status" value="1"/>
</dbReference>
<comment type="similarity">
    <text evidence="1">Belongs to the aldehyde dehydrogenase family.</text>
</comment>
<accession>A0A124LAU3</accession>
<name>A0A124LAU3_9BURK</name>
<dbReference type="Gene3D" id="3.40.309.10">
    <property type="entry name" value="Aldehyde Dehydrogenase, Chain A, domain 2"/>
    <property type="match status" value="1"/>
</dbReference>
<keyword evidence="3" id="KW-0520">NAD</keyword>
<evidence type="ECO:0000256" key="3">
    <source>
        <dbReference type="ARBA" id="ARBA00023027"/>
    </source>
</evidence>